<feature type="domain" description="TonB-dependent receptor-like beta-barrel" evidence="11">
    <location>
        <begin position="190"/>
        <end position="608"/>
    </location>
</feature>
<dbReference type="SUPFAM" id="SSF56935">
    <property type="entry name" value="Porins"/>
    <property type="match status" value="1"/>
</dbReference>
<dbReference type="Gene3D" id="2.40.170.20">
    <property type="entry name" value="TonB-dependent receptor, beta-barrel domain"/>
    <property type="match status" value="1"/>
</dbReference>
<dbReference type="PANTHER" id="PTHR30069">
    <property type="entry name" value="TONB-DEPENDENT OUTER MEMBRANE RECEPTOR"/>
    <property type="match status" value="1"/>
</dbReference>
<sequence length="634" mass="71142">MNKQWMLAGVCALGLLGSAYAQEKKEQEKREELDEIVIDSRFKIKKENSGKIVHKITPAVIEQNKGKTVVDLINRVAGIEINGNTSVFGQNFGYFVRGGRSNEVVILIDGLQVVNPLQNNFDLRFIDLEQVESIEISKGASSTLYGSGAATAVIDIRMKKAKEGTFNASVGAFLGTNQTQDSDEIGSLIQTNFGINGTSGDFNYLVTFSSIEADGMSAARDETINQTFNDDPFRRNNFDIRLGYKFSDKFNVKATYTINNFNNSFDSDSFTDGNNRSRETNYRFSLMPEYRYEKGTVNVNFAHSKFDVDRVNTSFPATSNGNNYMIDAFVKHNFGKIKLIAGINFQNNEIQTFSIPFGATELTETQFAQDPKTTITDPYANIVYISENGFNVNAGVRMNNHNIYGNHVVYNFNPSYRFTNDNGYTRVFGSYSTAFIAPSIQDLFSSFGNPELLPQESSTIEFGAEYKRNSFTLNAVFFSRDVENIIIFNSTLGKLVNGGDTKINGIEVNSSYDILENLAVNANYTYTKNDDAAIRIPKNKFNAGVSYGLSEKTNFALDYQYVSDRDDSDFRNFLNVQNVTLDAYSLLDFSATHELMKGVTLFGNVTNILNEDYQEIFGFSTRGRNYKLGFRFQF</sequence>
<feature type="domain" description="TonB-dependent receptor plug" evidence="12">
    <location>
        <begin position="46"/>
        <end position="152"/>
    </location>
</feature>
<dbReference type="EMBL" id="JBHULH010000004">
    <property type="protein sequence ID" value="MFD2567518.1"/>
    <property type="molecule type" value="Genomic_DNA"/>
</dbReference>
<dbReference type="Proteomes" id="UP001597508">
    <property type="component" value="Unassembled WGS sequence"/>
</dbReference>
<keyword evidence="4 8" id="KW-0812">Transmembrane</keyword>
<reference evidence="14" key="1">
    <citation type="journal article" date="2019" name="Int. J. Syst. Evol. Microbiol.">
        <title>The Global Catalogue of Microorganisms (GCM) 10K type strain sequencing project: providing services to taxonomists for standard genome sequencing and annotation.</title>
        <authorList>
            <consortium name="The Broad Institute Genomics Platform"/>
            <consortium name="The Broad Institute Genome Sequencing Center for Infectious Disease"/>
            <person name="Wu L."/>
            <person name="Ma J."/>
        </authorList>
    </citation>
    <scope>NUCLEOTIDE SEQUENCE [LARGE SCALE GENOMIC DNA]</scope>
    <source>
        <strain evidence="14">KCTC 52127</strain>
    </source>
</reference>
<dbReference type="CDD" id="cd01347">
    <property type="entry name" value="ligand_gated_channel"/>
    <property type="match status" value="1"/>
</dbReference>
<dbReference type="InterPro" id="IPR000531">
    <property type="entry name" value="Beta-barrel_TonB"/>
</dbReference>
<keyword evidence="2 8" id="KW-0813">Transport</keyword>
<evidence type="ECO:0000256" key="9">
    <source>
        <dbReference type="RuleBase" id="RU003357"/>
    </source>
</evidence>
<evidence type="ECO:0000256" key="3">
    <source>
        <dbReference type="ARBA" id="ARBA00022452"/>
    </source>
</evidence>
<feature type="chain" id="PRO_5046991517" evidence="10">
    <location>
        <begin position="22"/>
        <end position="634"/>
    </location>
</feature>
<keyword evidence="6 8" id="KW-0472">Membrane</keyword>
<evidence type="ECO:0000256" key="4">
    <source>
        <dbReference type="ARBA" id="ARBA00022692"/>
    </source>
</evidence>
<comment type="similarity">
    <text evidence="8 9">Belongs to the TonB-dependent receptor family.</text>
</comment>
<organism evidence="13 14">
    <name type="scientific">Pseudotenacibaculum haliotis</name>
    <dbReference type="NCBI Taxonomy" id="1862138"/>
    <lineage>
        <taxon>Bacteria</taxon>
        <taxon>Pseudomonadati</taxon>
        <taxon>Bacteroidota</taxon>
        <taxon>Flavobacteriia</taxon>
        <taxon>Flavobacteriales</taxon>
        <taxon>Flavobacteriaceae</taxon>
        <taxon>Pseudotenacibaculum</taxon>
    </lineage>
</organism>
<comment type="subcellular location">
    <subcellularLocation>
        <location evidence="1 8">Cell outer membrane</location>
        <topology evidence="1 8">Multi-pass membrane protein</topology>
    </subcellularLocation>
</comment>
<keyword evidence="7 8" id="KW-0998">Cell outer membrane</keyword>
<dbReference type="Pfam" id="PF07715">
    <property type="entry name" value="Plug"/>
    <property type="match status" value="1"/>
</dbReference>
<evidence type="ECO:0000313" key="14">
    <source>
        <dbReference type="Proteomes" id="UP001597508"/>
    </source>
</evidence>
<keyword evidence="13" id="KW-0675">Receptor</keyword>
<evidence type="ECO:0000256" key="8">
    <source>
        <dbReference type="PROSITE-ProRule" id="PRU01360"/>
    </source>
</evidence>
<dbReference type="InterPro" id="IPR037066">
    <property type="entry name" value="Plug_dom_sf"/>
</dbReference>
<dbReference type="Gene3D" id="2.170.130.10">
    <property type="entry name" value="TonB-dependent receptor, plug domain"/>
    <property type="match status" value="1"/>
</dbReference>
<dbReference type="InterPro" id="IPR036942">
    <property type="entry name" value="Beta-barrel_TonB_sf"/>
</dbReference>
<keyword evidence="14" id="KW-1185">Reference proteome</keyword>
<keyword evidence="5 9" id="KW-0798">TonB box</keyword>
<dbReference type="InterPro" id="IPR039426">
    <property type="entry name" value="TonB-dep_rcpt-like"/>
</dbReference>
<gene>
    <name evidence="13" type="ORF">ACFSRZ_09055</name>
</gene>
<dbReference type="PROSITE" id="PS52016">
    <property type="entry name" value="TONB_DEPENDENT_REC_3"/>
    <property type="match status" value="1"/>
</dbReference>
<evidence type="ECO:0000313" key="13">
    <source>
        <dbReference type="EMBL" id="MFD2567518.1"/>
    </source>
</evidence>
<protein>
    <submittedName>
        <fullName evidence="13">TonB-dependent receptor plug domain-containing protein</fullName>
    </submittedName>
</protein>
<name>A0ABW5LRR3_9FLAO</name>
<accession>A0ABW5LRR3</accession>
<keyword evidence="3 8" id="KW-1134">Transmembrane beta strand</keyword>
<evidence type="ECO:0000259" key="12">
    <source>
        <dbReference type="Pfam" id="PF07715"/>
    </source>
</evidence>
<evidence type="ECO:0000256" key="6">
    <source>
        <dbReference type="ARBA" id="ARBA00023136"/>
    </source>
</evidence>
<dbReference type="RefSeq" id="WP_379666228.1">
    <property type="nucleotide sequence ID" value="NZ_JBHULH010000004.1"/>
</dbReference>
<evidence type="ECO:0000256" key="1">
    <source>
        <dbReference type="ARBA" id="ARBA00004571"/>
    </source>
</evidence>
<feature type="signal peptide" evidence="10">
    <location>
        <begin position="1"/>
        <end position="21"/>
    </location>
</feature>
<evidence type="ECO:0000256" key="5">
    <source>
        <dbReference type="ARBA" id="ARBA00023077"/>
    </source>
</evidence>
<dbReference type="PANTHER" id="PTHR30069:SF50">
    <property type="entry name" value="TONB-DEPENDENT RECEPTOR HI_1217-RELATED"/>
    <property type="match status" value="1"/>
</dbReference>
<dbReference type="Pfam" id="PF00593">
    <property type="entry name" value="TonB_dep_Rec_b-barrel"/>
    <property type="match status" value="1"/>
</dbReference>
<evidence type="ECO:0000256" key="2">
    <source>
        <dbReference type="ARBA" id="ARBA00022448"/>
    </source>
</evidence>
<proteinExistence type="inferred from homology"/>
<evidence type="ECO:0000256" key="10">
    <source>
        <dbReference type="SAM" id="SignalP"/>
    </source>
</evidence>
<evidence type="ECO:0000256" key="7">
    <source>
        <dbReference type="ARBA" id="ARBA00023237"/>
    </source>
</evidence>
<keyword evidence="10" id="KW-0732">Signal</keyword>
<comment type="caution">
    <text evidence="13">The sequence shown here is derived from an EMBL/GenBank/DDBJ whole genome shotgun (WGS) entry which is preliminary data.</text>
</comment>
<evidence type="ECO:0000259" key="11">
    <source>
        <dbReference type="Pfam" id="PF00593"/>
    </source>
</evidence>
<dbReference type="InterPro" id="IPR012910">
    <property type="entry name" value="Plug_dom"/>
</dbReference>